<protein>
    <recommendedName>
        <fullName evidence="7">30S ribosomal protein S18</fullName>
    </recommendedName>
</protein>
<comment type="similarity">
    <text evidence="1 4">Belongs to the bacterial ribosomal protein bS18 family.</text>
</comment>
<dbReference type="GO" id="GO:0070181">
    <property type="term" value="F:small ribosomal subunit rRNA binding"/>
    <property type="evidence" value="ECO:0007669"/>
    <property type="project" value="TreeGrafter"/>
</dbReference>
<sequence length="544" mass="62096">MLLRRLVQRAVGVGRHHQVRALSSAAGRVPGDPAVPELPQRCMDDFQEIMSVLGPLVGGPRTASSMRDVEVTRDAVIQYLLKSVAKKDDGTQEMHLSRAQADEANRKVAQWTDKYRVERDLRRSLEEAKMTKRKAELSASADGGEQWMLEKDQYDRSVQHINEQFEKSVSVLPDIAKAFVTNRVDWEQEFARLDREVHQALLKANAERFTELYLKRDPMRKVYEETVREKPELAEAVPVRLSTLLSMLDPRFEQKLRDTGIVLKGKTVDMAQPLKVMKTLTDLGYNLQLADINEFDRPQLPYEAEERERLIRGVNPDGSPMTEDQKWHAILKEPEIKAPVLDQKRTMTEFWARRMKFQGKLPADPYENPTILPEELQPRVSDLDPDKKPAELVSPDLIIFDACPLCNKPKTGPGSRARCWVKPEQANTISHTNIELLNSFVTELGMIMPARKTGMCAKYQRKITRAIKRARQLGLMPYISKLQFGKEIEGRTDFDMYNVARRQGLLTGDDKADRQEEETAAMAELMQEPEVVGSADFEVEEVDA</sequence>
<geneLocation type="mitochondrion" evidence="5"/>
<dbReference type="GO" id="GO:0006412">
    <property type="term" value="P:translation"/>
    <property type="evidence" value="ECO:0007669"/>
    <property type="project" value="InterPro"/>
</dbReference>
<dbReference type="HAMAP" id="MF_00270">
    <property type="entry name" value="Ribosomal_bS18"/>
    <property type="match status" value="1"/>
</dbReference>
<dbReference type="GO" id="GO:0005840">
    <property type="term" value="C:ribosome"/>
    <property type="evidence" value="ECO:0007669"/>
    <property type="project" value="UniProtKB-KW"/>
</dbReference>
<evidence type="ECO:0000313" key="6">
    <source>
        <dbReference type="Proteomes" id="UP000290189"/>
    </source>
</evidence>
<evidence type="ECO:0000256" key="1">
    <source>
        <dbReference type="ARBA" id="ARBA00005589"/>
    </source>
</evidence>
<keyword evidence="2 4" id="KW-0689">Ribosomal protein</keyword>
<name>A0A3P3Y9A7_PLABS</name>
<evidence type="ECO:0000256" key="2">
    <source>
        <dbReference type="ARBA" id="ARBA00022980"/>
    </source>
</evidence>
<dbReference type="PRINTS" id="PR00974">
    <property type="entry name" value="RIBOSOMALS18"/>
</dbReference>
<dbReference type="SUPFAM" id="SSF46911">
    <property type="entry name" value="Ribosomal protein S18"/>
    <property type="match status" value="1"/>
</dbReference>
<dbReference type="PANTHER" id="PTHR13479">
    <property type="entry name" value="30S RIBOSOMAL PROTEIN S18"/>
    <property type="match status" value="1"/>
</dbReference>
<evidence type="ECO:0000256" key="4">
    <source>
        <dbReference type="RuleBase" id="RU003910"/>
    </source>
</evidence>
<dbReference type="InterPro" id="IPR001648">
    <property type="entry name" value="Ribosomal_bS18"/>
</dbReference>
<accession>A0A3P3Y9A7</accession>
<gene>
    <name evidence="5" type="ORF">PLBR_LOCUS3966</name>
</gene>
<evidence type="ECO:0000256" key="3">
    <source>
        <dbReference type="ARBA" id="ARBA00023274"/>
    </source>
</evidence>
<evidence type="ECO:0000313" key="5">
    <source>
        <dbReference type="EMBL" id="SPQ96751.1"/>
    </source>
</evidence>
<keyword evidence="5" id="KW-0496">Mitochondrion</keyword>
<dbReference type="EMBL" id="OVEO01000006">
    <property type="protein sequence ID" value="SPQ96751.1"/>
    <property type="molecule type" value="Genomic_DNA"/>
</dbReference>
<dbReference type="Gene3D" id="4.10.640.10">
    <property type="entry name" value="Ribosomal protein S18"/>
    <property type="match status" value="1"/>
</dbReference>
<reference evidence="5 6" key="1">
    <citation type="submission" date="2018-03" db="EMBL/GenBank/DDBJ databases">
        <authorList>
            <person name="Fogelqvist J."/>
        </authorList>
    </citation>
    <scope>NUCLEOTIDE SEQUENCE [LARGE SCALE GENOMIC DNA]</scope>
</reference>
<proteinExistence type="inferred from homology"/>
<evidence type="ECO:0008006" key="7">
    <source>
        <dbReference type="Google" id="ProtNLM"/>
    </source>
</evidence>
<dbReference type="AlphaFoldDB" id="A0A3P3Y9A7"/>
<dbReference type="NCBIfam" id="TIGR00165">
    <property type="entry name" value="S18"/>
    <property type="match status" value="1"/>
</dbReference>
<organism evidence="5 6">
    <name type="scientific">Plasmodiophora brassicae</name>
    <name type="common">Clubroot disease agent</name>
    <dbReference type="NCBI Taxonomy" id="37360"/>
    <lineage>
        <taxon>Eukaryota</taxon>
        <taxon>Sar</taxon>
        <taxon>Rhizaria</taxon>
        <taxon>Endomyxa</taxon>
        <taxon>Phytomyxea</taxon>
        <taxon>Plasmodiophorida</taxon>
        <taxon>Plasmodiophoridae</taxon>
        <taxon>Plasmodiophora</taxon>
    </lineage>
</organism>
<dbReference type="GO" id="GO:1990904">
    <property type="term" value="C:ribonucleoprotein complex"/>
    <property type="evidence" value="ECO:0007669"/>
    <property type="project" value="UniProtKB-KW"/>
</dbReference>
<keyword evidence="3 4" id="KW-0687">Ribonucleoprotein</keyword>
<dbReference type="GO" id="GO:0003735">
    <property type="term" value="F:structural constituent of ribosome"/>
    <property type="evidence" value="ECO:0007669"/>
    <property type="project" value="InterPro"/>
</dbReference>
<dbReference type="Pfam" id="PF01084">
    <property type="entry name" value="Ribosomal_S18"/>
    <property type="match status" value="1"/>
</dbReference>
<dbReference type="PANTHER" id="PTHR13479:SF40">
    <property type="entry name" value="SMALL RIBOSOMAL SUBUNIT PROTEIN BS18M"/>
    <property type="match status" value="1"/>
</dbReference>
<dbReference type="InterPro" id="IPR036870">
    <property type="entry name" value="Ribosomal_bS18_sf"/>
</dbReference>
<dbReference type="Proteomes" id="UP000290189">
    <property type="component" value="Unassembled WGS sequence"/>
</dbReference>